<keyword evidence="2" id="KW-1185">Reference proteome</keyword>
<reference evidence="1 2" key="1">
    <citation type="journal article" date="2016" name="Sci. Rep.">
        <title>The Dendrobium catenatum Lindl. genome sequence provides insights into polysaccharide synthase, floral development and adaptive evolution.</title>
        <authorList>
            <person name="Zhang G.Q."/>
            <person name="Xu Q."/>
            <person name="Bian C."/>
            <person name="Tsai W.C."/>
            <person name="Yeh C.M."/>
            <person name="Liu K.W."/>
            <person name="Yoshida K."/>
            <person name="Zhang L.S."/>
            <person name="Chang S.B."/>
            <person name="Chen F."/>
            <person name="Shi Y."/>
            <person name="Su Y.Y."/>
            <person name="Zhang Y.Q."/>
            <person name="Chen L.J."/>
            <person name="Yin Y."/>
            <person name="Lin M."/>
            <person name="Huang H."/>
            <person name="Deng H."/>
            <person name="Wang Z.W."/>
            <person name="Zhu S.L."/>
            <person name="Zhao X."/>
            <person name="Deng C."/>
            <person name="Niu S.C."/>
            <person name="Huang J."/>
            <person name="Wang M."/>
            <person name="Liu G.H."/>
            <person name="Yang H.J."/>
            <person name="Xiao X.J."/>
            <person name="Hsiao Y.Y."/>
            <person name="Wu W.L."/>
            <person name="Chen Y.Y."/>
            <person name="Mitsuda N."/>
            <person name="Ohme-Takagi M."/>
            <person name="Luo Y.B."/>
            <person name="Van de Peer Y."/>
            <person name="Liu Z.J."/>
        </authorList>
    </citation>
    <scope>NUCLEOTIDE SEQUENCE [LARGE SCALE GENOMIC DNA]</scope>
    <source>
        <tissue evidence="1">The whole plant</tissue>
    </source>
</reference>
<evidence type="ECO:0000313" key="1">
    <source>
        <dbReference type="EMBL" id="PKU61073.1"/>
    </source>
</evidence>
<proteinExistence type="predicted"/>
<accession>A0A2I0VCE0</accession>
<reference evidence="1 2" key="2">
    <citation type="journal article" date="2017" name="Nature">
        <title>The Apostasia genome and the evolution of orchids.</title>
        <authorList>
            <person name="Zhang G.Q."/>
            <person name="Liu K.W."/>
            <person name="Li Z."/>
            <person name="Lohaus R."/>
            <person name="Hsiao Y.Y."/>
            <person name="Niu S.C."/>
            <person name="Wang J.Y."/>
            <person name="Lin Y.C."/>
            <person name="Xu Q."/>
            <person name="Chen L.J."/>
            <person name="Yoshida K."/>
            <person name="Fujiwara S."/>
            <person name="Wang Z.W."/>
            <person name="Zhang Y.Q."/>
            <person name="Mitsuda N."/>
            <person name="Wang M."/>
            <person name="Liu G.H."/>
            <person name="Pecoraro L."/>
            <person name="Huang H.X."/>
            <person name="Xiao X.J."/>
            <person name="Lin M."/>
            <person name="Wu X.Y."/>
            <person name="Wu W.L."/>
            <person name="Chen Y.Y."/>
            <person name="Chang S.B."/>
            <person name="Sakamoto S."/>
            <person name="Ohme-Takagi M."/>
            <person name="Yagi M."/>
            <person name="Zeng S.J."/>
            <person name="Shen C.Y."/>
            <person name="Yeh C.M."/>
            <person name="Luo Y.B."/>
            <person name="Tsai W.C."/>
            <person name="Van de Peer Y."/>
            <person name="Liu Z.J."/>
        </authorList>
    </citation>
    <scope>NUCLEOTIDE SEQUENCE [LARGE SCALE GENOMIC DNA]</scope>
    <source>
        <tissue evidence="1">The whole plant</tissue>
    </source>
</reference>
<dbReference type="AlphaFoldDB" id="A0A2I0VCE0"/>
<organism evidence="1 2">
    <name type="scientific">Dendrobium catenatum</name>
    <dbReference type="NCBI Taxonomy" id="906689"/>
    <lineage>
        <taxon>Eukaryota</taxon>
        <taxon>Viridiplantae</taxon>
        <taxon>Streptophyta</taxon>
        <taxon>Embryophyta</taxon>
        <taxon>Tracheophyta</taxon>
        <taxon>Spermatophyta</taxon>
        <taxon>Magnoliopsida</taxon>
        <taxon>Liliopsida</taxon>
        <taxon>Asparagales</taxon>
        <taxon>Orchidaceae</taxon>
        <taxon>Epidendroideae</taxon>
        <taxon>Malaxideae</taxon>
        <taxon>Dendrobiinae</taxon>
        <taxon>Dendrobium</taxon>
    </lineage>
</organism>
<evidence type="ECO:0000313" key="2">
    <source>
        <dbReference type="Proteomes" id="UP000233837"/>
    </source>
</evidence>
<name>A0A2I0VCE0_9ASPA</name>
<sequence>MQKNKKKQKNNKNVSSRLKIKEITFGQRRRTKTARDEVVGKVGSSWEPKVAERI</sequence>
<gene>
    <name evidence="1" type="ORF">MA16_Dca027879</name>
</gene>
<dbReference type="EMBL" id="KZ503842">
    <property type="protein sequence ID" value="PKU61073.1"/>
    <property type="molecule type" value="Genomic_DNA"/>
</dbReference>
<protein>
    <submittedName>
        <fullName evidence="1">Uncharacterized protein</fullName>
    </submittedName>
</protein>
<dbReference type="Proteomes" id="UP000233837">
    <property type="component" value="Unassembled WGS sequence"/>
</dbReference>